<evidence type="ECO:0000256" key="5">
    <source>
        <dbReference type="SAM" id="MobiDB-lite"/>
    </source>
</evidence>
<evidence type="ECO:0000256" key="2">
    <source>
        <dbReference type="ARBA" id="ARBA00022833"/>
    </source>
</evidence>
<dbReference type="CDD" id="cd01784">
    <property type="entry name" value="RA_RASSF2_like"/>
    <property type="match status" value="1"/>
</dbReference>
<feature type="compositionally biased region" description="Gly residues" evidence="5">
    <location>
        <begin position="342"/>
        <end position="353"/>
    </location>
</feature>
<dbReference type="FunFam" id="3.10.20.90:FF:000278">
    <property type="entry name" value="serine-rich adhesin for platelets"/>
    <property type="match status" value="1"/>
</dbReference>
<dbReference type="SUPFAM" id="SSF57716">
    <property type="entry name" value="Glucocorticoid receptor-like (DNA-binding domain)"/>
    <property type="match status" value="1"/>
</dbReference>
<dbReference type="GO" id="GO:0046872">
    <property type="term" value="F:metal ion binding"/>
    <property type="evidence" value="ECO:0007669"/>
    <property type="project" value="UniProtKB-KW"/>
</dbReference>
<dbReference type="InterPro" id="IPR000159">
    <property type="entry name" value="RA_dom"/>
</dbReference>
<feature type="domain" description="SARAH" evidence="8">
    <location>
        <begin position="828"/>
        <end position="875"/>
    </location>
</feature>
<keyword evidence="3 4" id="KW-0440">LIM domain</keyword>
<feature type="region of interest" description="Disordered" evidence="5">
    <location>
        <begin position="273"/>
        <end position="304"/>
    </location>
</feature>
<name>A0A182MZM4_9DIPT</name>
<dbReference type="SMART" id="SM00132">
    <property type="entry name" value="LIM"/>
    <property type="match status" value="1"/>
</dbReference>
<keyword evidence="1 4" id="KW-0479">Metal-binding</keyword>
<dbReference type="FunFam" id="2.10.110.10:FF:000104">
    <property type="entry name" value="Ras association domain-containing protein 2"/>
    <property type="match status" value="1"/>
</dbReference>
<dbReference type="Gene3D" id="3.10.20.90">
    <property type="entry name" value="Phosphatidylinositol 3-kinase Catalytic Subunit, Chain A, domain 1"/>
    <property type="match status" value="1"/>
</dbReference>
<evidence type="ECO:0000256" key="4">
    <source>
        <dbReference type="PROSITE-ProRule" id="PRU00125"/>
    </source>
</evidence>
<feature type="compositionally biased region" description="Basic residues" evidence="5">
    <location>
        <begin position="708"/>
        <end position="720"/>
    </location>
</feature>
<evidence type="ECO:0000313" key="9">
    <source>
        <dbReference type="EnsemblMetazoa" id="ADIR000829-PA"/>
    </source>
</evidence>
<sequence length="879" mass="95968">MWKCHKCGKPVFFGKHPSQPSAGTGFTDSLSLLSAERKQSLGYDWHPECLRCEECGKRLNPGQHAEHKGVPYCHVPCYGALFGPQLFGHGTRVESHKSFGQPDQKKQACQRSPAGPTVPRGHLESKLRCYNQFHNNRSMEIRSREVNGRLVLEGALRIYWGVQGMIHLKEDDDQRTVVTVRKRNSYRQSNPVSLAHRHHADDDGDDDEGDGGEGKENVPVDGHQQQQQRGGGAGVMGVSTSSLTEPGDSNNDTTTISESISYDTLSLSSELNSNFDSKPASSSESSKEVSPAHAGKYVTLPPKLDVKQLDWDEIDELLQVERKHDESEKRYRTMPSPLPAAGAGGGSGSGSGGDRSLATDSITDTADYKTLTPNTATDGGGGSSGDSDRTTTGGPDTSTSVTSTTTNGADDDFRTPEATLRSQDFEAFKLQISREFISSAAEMGHTTDGTLKLNQPIDPARINDSLKLYNDGVMNRSLSDEQCRNAMFSLPAGNITGSFNVECGDNEEDDTTLRHPANGDAAYPSPTHPSRQSANGAGTPKKRIYLQRPGAQSNAAAAAAPSSTDGTTNGGVTSPGTDTDSWTADRGLLRSKSQSNHYSGNSFMDSDVDDDDNDGGGNNGAGSETLKPSARPPTSIHIRMDCYDELESPSSARITPSEEGGPSSTSVSTTTTTATTHPSEYSTSISGHPVTEDGVVLRKPPKTGSTAIKRRSGNRRSRTKLKRRCSINGHFYNRETSFFTPPYGSQMNVWVTSLVNTQEVINLLLEKYKVESKAENFALFIVRDNGEQKKVKEDDYPLVTRVILGPHEDIARLFLMDGQQTQEISSEVAQFLNLSIPECRAILERFHEEEQRELHRIRFKFAELRKRIVQRMESLKVRL</sequence>
<evidence type="ECO:0000259" key="6">
    <source>
        <dbReference type="PROSITE" id="PS50023"/>
    </source>
</evidence>
<feature type="region of interest" description="Disordered" evidence="5">
    <location>
        <begin position="321"/>
        <end position="416"/>
    </location>
</feature>
<feature type="domain" description="LIM zinc-binding" evidence="6">
    <location>
        <begin position="2"/>
        <end position="84"/>
    </location>
</feature>
<feature type="compositionally biased region" description="Polar residues" evidence="5">
    <location>
        <begin position="561"/>
        <end position="582"/>
    </location>
</feature>
<dbReference type="Pfam" id="PF00788">
    <property type="entry name" value="RA"/>
    <property type="match status" value="1"/>
</dbReference>
<dbReference type="PROSITE" id="PS50023">
    <property type="entry name" value="LIM_DOMAIN_2"/>
    <property type="match status" value="1"/>
</dbReference>
<evidence type="ECO:0000313" key="10">
    <source>
        <dbReference type="Proteomes" id="UP000075884"/>
    </source>
</evidence>
<evidence type="ECO:0000256" key="3">
    <source>
        <dbReference type="ARBA" id="ARBA00023038"/>
    </source>
</evidence>
<evidence type="ECO:0000256" key="1">
    <source>
        <dbReference type="ARBA" id="ARBA00022723"/>
    </source>
</evidence>
<dbReference type="InterPro" id="IPR001781">
    <property type="entry name" value="Znf_LIM"/>
</dbReference>
<dbReference type="PROSITE" id="PS50951">
    <property type="entry name" value="SARAH"/>
    <property type="match status" value="1"/>
</dbReference>
<dbReference type="PROSITE" id="PS50200">
    <property type="entry name" value="RA"/>
    <property type="match status" value="1"/>
</dbReference>
<feature type="compositionally biased region" description="Acidic residues" evidence="5">
    <location>
        <begin position="202"/>
        <end position="211"/>
    </location>
</feature>
<feature type="compositionally biased region" description="Basic and acidic residues" evidence="5">
    <location>
        <begin position="321"/>
        <end position="331"/>
    </location>
</feature>
<protein>
    <recommendedName>
        <fullName evidence="11">Ras-associating domain-containing protein</fullName>
    </recommendedName>
</protein>
<dbReference type="AlphaFoldDB" id="A0A182MZM4"/>
<dbReference type="InterPro" id="IPR011524">
    <property type="entry name" value="SARAH_dom"/>
</dbReference>
<feature type="region of interest" description="Disordered" evidence="5">
    <location>
        <begin position="648"/>
        <end position="720"/>
    </location>
</feature>
<dbReference type="VEuPathDB" id="VectorBase:ADIR000829"/>
<dbReference type="Gene3D" id="2.10.110.10">
    <property type="entry name" value="Cysteine Rich Protein"/>
    <property type="match status" value="1"/>
</dbReference>
<dbReference type="Pfam" id="PF00412">
    <property type="entry name" value="LIM"/>
    <property type="match status" value="1"/>
</dbReference>
<dbReference type="Proteomes" id="UP000075884">
    <property type="component" value="Unassembled WGS sequence"/>
</dbReference>
<feature type="compositionally biased region" description="Low complexity" evidence="5">
    <location>
        <begin position="655"/>
        <end position="683"/>
    </location>
</feature>
<dbReference type="EnsemblMetazoa" id="ADIR000829-RA">
    <property type="protein sequence ID" value="ADIR000829-PA"/>
    <property type="gene ID" value="ADIR000829"/>
</dbReference>
<evidence type="ECO:0000259" key="7">
    <source>
        <dbReference type="PROSITE" id="PS50200"/>
    </source>
</evidence>
<feature type="compositionally biased region" description="Polar residues" evidence="5">
    <location>
        <begin position="238"/>
        <end position="256"/>
    </location>
</feature>
<dbReference type="InterPro" id="IPR033614">
    <property type="entry name" value="RASSF1-6"/>
</dbReference>
<evidence type="ECO:0008006" key="11">
    <source>
        <dbReference type="Google" id="ProtNLM"/>
    </source>
</evidence>
<feature type="region of interest" description="Disordered" evidence="5">
    <location>
        <begin position="504"/>
        <end position="635"/>
    </location>
</feature>
<proteinExistence type="predicted"/>
<accession>A0A182MZM4</accession>
<dbReference type="CDD" id="cd09401">
    <property type="entry name" value="LIM_TLP_like"/>
    <property type="match status" value="1"/>
</dbReference>
<feature type="compositionally biased region" description="Low complexity" evidence="5">
    <location>
        <begin position="390"/>
        <end position="408"/>
    </location>
</feature>
<evidence type="ECO:0000259" key="8">
    <source>
        <dbReference type="PROSITE" id="PS50951"/>
    </source>
</evidence>
<dbReference type="GO" id="GO:0007165">
    <property type="term" value="P:signal transduction"/>
    <property type="evidence" value="ECO:0007669"/>
    <property type="project" value="InterPro"/>
</dbReference>
<dbReference type="PANTHER" id="PTHR22738:SF15">
    <property type="entry name" value="LD40758P"/>
    <property type="match status" value="1"/>
</dbReference>
<keyword evidence="2 4" id="KW-0862">Zinc</keyword>
<reference evidence="10" key="1">
    <citation type="submission" date="2013-03" db="EMBL/GenBank/DDBJ databases">
        <title>The Genome Sequence of Anopheles dirus WRAIR2.</title>
        <authorList>
            <consortium name="The Broad Institute Genomics Platform"/>
            <person name="Neafsey D.E."/>
            <person name="Walton C."/>
            <person name="Walker B."/>
            <person name="Young S.K."/>
            <person name="Zeng Q."/>
            <person name="Gargeya S."/>
            <person name="Fitzgerald M."/>
            <person name="Haas B."/>
            <person name="Abouelleil A."/>
            <person name="Allen A.W."/>
            <person name="Alvarado L."/>
            <person name="Arachchi H.M."/>
            <person name="Berlin A.M."/>
            <person name="Chapman S.B."/>
            <person name="Gainer-Dewar J."/>
            <person name="Goldberg J."/>
            <person name="Griggs A."/>
            <person name="Gujja S."/>
            <person name="Hansen M."/>
            <person name="Howarth C."/>
            <person name="Imamovic A."/>
            <person name="Ireland A."/>
            <person name="Larimer J."/>
            <person name="McCowan C."/>
            <person name="Murphy C."/>
            <person name="Pearson M."/>
            <person name="Poon T.W."/>
            <person name="Priest M."/>
            <person name="Roberts A."/>
            <person name="Saif S."/>
            <person name="Shea T."/>
            <person name="Sisk P."/>
            <person name="Sykes S."/>
            <person name="Wortman J."/>
            <person name="Nusbaum C."/>
            <person name="Birren B."/>
        </authorList>
    </citation>
    <scope>NUCLEOTIDE SEQUENCE [LARGE SCALE GENOMIC DNA]</scope>
    <source>
        <strain evidence="10">WRAIR2</strain>
    </source>
</reference>
<keyword evidence="10" id="KW-1185">Reference proteome</keyword>
<reference evidence="9" key="2">
    <citation type="submission" date="2020-05" db="UniProtKB">
        <authorList>
            <consortium name="EnsemblMetazoa"/>
        </authorList>
    </citation>
    <scope>IDENTIFICATION</scope>
    <source>
        <strain evidence="9">WRAIR2</strain>
    </source>
</reference>
<organism evidence="9 10">
    <name type="scientific">Anopheles dirus</name>
    <dbReference type="NCBI Taxonomy" id="7168"/>
    <lineage>
        <taxon>Eukaryota</taxon>
        <taxon>Metazoa</taxon>
        <taxon>Ecdysozoa</taxon>
        <taxon>Arthropoda</taxon>
        <taxon>Hexapoda</taxon>
        <taxon>Insecta</taxon>
        <taxon>Pterygota</taxon>
        <taxon>Neoptera</taxon>
        <taxon>Endopterygota</taxon>
        <taxon>Diptera</taxon>
        <taxon>Nematocera</taxon>
        <taxon>Culicoidea</taxon>
        <taxon>Culicidae</taxon>
        <taxon>Anophelinae</taxon>
        <taxon>Anopheles</taxon>
    </lineage>
</organism>
<dbReference type="CDD" id="cd21886">
    <property type="entry name" value="SARAH_RASSF2-like"/>
    <property type="match status" value="1"/>
</dbReference>
<dbReference type="STRING" id="7168.A0A182MZM4"/>
<feature type="region of interest" description="Disordered" evidence="5">
    <location>
        <begin position="93"/>
        <end position="123"/>
    </location>
</feature>
<feature type="domain" description="Ras-associating" evidence="7">
    <location>
        <begin position="728"/>
        <end position="820"/>
    </location>
</feature>
<feature type="compositionally biased region" description="Low complexity" evidence="5">
    <location>
        <begin position="277"/>
        <end position="292"/>
    </location>
</feature>
<dbReference type="PANTHER" id="PTHR22738">
    <property type="entry name" value="RASSF"/>
    <property type="match status" value="1"/>
</dbReference>
<feature type="region of interest" description="Disordered" evidence="5">
    <location>
        <begin position="182"/>
        <end position="256"/>
    </location>
</feature>